<dbReference type="Proteomes" id="UP000009168">
    <property type="component" value="Unassembled WGS sequence"/>
</dbReference>
<dbReference type="Gene3D" id="3.60.90.10">
    <property type="entry name" value="S-adenosylmethionine decarboxylase"/>
    <property type="match status" value="1"/>
</dbReference>
<evidence type="ECO:0000313" key="13">
    <source>
        <dbReference type="EMBL" id="EAS07189.1"/>
    </source>
</evidence>
<comment type="cofactor">
    <cofactor evidence="1">
        <name>pyruvate</name>
        <dbReference type="ChEBI" id="CHEBI:15361"/>
    </cofactor>
</comment>
<dbReference type="InterPro" id="IPR035246">
    <property type="entry name" value="Spermidine_synt_N"/>
</dbReference>
<gene>
    <name evidence="13" type="ORF">TTHERM_00647220</name>
</gene>
<dbReference type="InterPro" id="IPR016067">
    <property type="entry name" value="S-AdoMet_deCO2ase_core"/>
</dbReference>
<evidence type="ECO:0000256" key="10">
    <source>
        <dbReference type="ARBA" id="ARBA00023317"/>
    </source>
</evidence>
<dbReference type="InterPro" id="IPR003826">
    <property type="entry name" value="AdoMetDC_fam_prok"/>
</dbReference>
<reference evidence="14" key="1">
    <citation type="journal article" date="2006" name="PLoS Biol.">
        <title>Macronuclear genome sequence of the ciliate Tetrahymena thermophila, a model eukaryote.</title>
        <authorList>
            <person name="Eisen J.A."/>
            <person name="Coyne R.S."/>
            <person name="Wu M."/>
            <person name="Wu D."/>
            <person name="Thiagarajan M."/>
            <person name="Wortman J.R."/>
            <person name="Badger J.H."/>
            <person name="Ren Q."/>
            <person name="Amedeo P."/>
            <person name="Jones K.M."/>
            <person name="Tallon L.J."/>
            <person name="Delcher A.L."/>
            <person name="Salzberg S.L."/>
            <person name="Silva J.C."/>
            <person name="Haas B.J."/>
            <person name="Majoros W.H."/>
            <person name="Farzad M."/>
            <person name="Carlton J.M."/>
            <person name="Smith R.K. Jr."/>
            <person name="Garg J."/>
            <person name="Pearlman R.E."/>
            <person name="Karrer K.M."/>
            <person name="Sun L."/>
            <person name="Manning G."/>
            <person name="Elde N.C."/>
            <person name="Turkewitz A.P."/>
            <person name="Asai D.J."/>
            <person name="Wilkes D.E."/>
            <person name="Wang Y."/>
            <person name="Cai H."/>
            <person name="Collins K."/>
            <person name="Stewart B.A."/>
            <person name="Lee S.R."/>
            <person name="Wilamowska K."/>
            <person name="Weinberg Z."/>
            <person name="Ruzzo W.L."/>
            <person name="Wloga D."/>
            <person name="Gaertig J."/>
            <person name="Frankel J."/>
            <person name="Tsao C.-C."/>
            <person name="Gorovsky M.A."/>
            <person name="Keeling P.J."/>
            <person name="Waller R.F."/>
            <person name="Patron N.J."/>
            <person name="Cherry J.M."/>
            <person name="Stover N.A."/>
            <person name="Krieger C.J."/>
            <person name="del Toro C."/>
            <person name="Ryder H.F."/>
            <person name="Williamson S.C."/>
            <person name="Barbeau R.A."/>
            <person name="Hamilton E.P."/>
            <person name="Orias E."/>
        </authorList>
    </citation>
    <scope>NUCLEOTIDE SEQUENCE [LARGE SCALE GENOMIC DNA]</scope>
    <source>
        <strain evidence="14">SB210</strain>
    </source>
</reference>
<keyword evidence="6 11" id="KW-0620">Polyamine biosynthesis</keyword>
<dbReference type="GeneID" id="7833628"/>
<evidence type="ECO:0000256" key="11">
    <source>
        <dbReference type="PROSITE-ProRule" id="PRU00354"/>
    </source>
</evidence>
<evidence type="ECO:0000313" key="14">
    <source>
        <dbReference type="Proteomes" id="UP000009168"/>
    </source>
</evidence>
<keyword evidence="5" id="KW-0068">Autocatalytic cleavage</keyword>
<sequence length="363" mass="41406">MADEVRVNKMGKHLILDFQGVEKVDLNSFAVIDKLFKDTLSKVDITVEDIQKKEFVPQGLTAIYMLRSGHLTIHSWPESKACAIDFYHSGVDTWNTVRHVEECLCDAMGWENCTSTVTIPRGVHSRLYCNENQAKCEILNHVKLVHREKTPFQELRVYDTKYMGRVLLLDGQVQISDELDDNYTIDMSREVVKGEKTYEHILIIGGGDMLIANYLLESFPNVKKITVCEIDERVVENVRKYFKMSENINKNIESGRLNVVYQDGAEYAKKLAEENNLVDGIIIDCTDVWLEGGVASSLFTVDFYKAIYGCMNKGARFSQQLSFKDLVPQFKLKWQEAGFEDIDVIQTTTPEYGEDLPIANVGK</sequence>
<dbReference type="Gene3D" id="3.40.50.150">
    <property type="entry name" value="Vaccinia Virus protein VP39"/>
    <property type="match status" value="1"/>
</dbReference>
<dbReference type="InParanoid" id="I7MB26"/>
<evidence type="ECO:0000256" key="5">
    <source>
        <dbReference type="ARBA" id="ARBA00022813"/>
    </source>
</evidence>
<evidence type="ECO:0000256" key="7">
    <source>
        <dbReference type="ARBA" id="ARBA00023145"/>
    </source>
</evidence>
<keyword evidence="14" id="KW-1185">Reference proteome</keyword>
<name>I7MB26_TETTS</name>
<dbReference type="GO" id="GO:0004766">
    <property type="term" value="F:spermidine synthase activity"/>
    <property type="evidence" value="ECO:0007669"/>
    <property type="project" value="TreeGrafter"/>
</dbReference>
<organism evidence="13 14">
    <name type="scientific">Tetrahymena thermophila (strain SB210)</name>
    <dbReference type="NCBI Taxonomy" id="312017"/>
    <lineage>
        <taxon>Eukaryota</taxon>
        <taxon>Sar</taxon>
        <taxon>Alveolata</taxon>
        <taxon>Ciliophora</taxon>
        <taxon>Intramacronucleata</taxon>
        <taxon>Oligohymenophorea</taxon>
        <taxon>Hymenostomatida</taxon>
        <taxon>Tetrahymenina</taxon>
        <taxon>Tetrahymenidae</taxon>
        <taxon>Tetrahymena</taxon>
    </lineage>
</organism>
<evidence type="ECO:0000256" key="2">
    <source>
        <dbReference type="ARBA" id="ARBA00007867"/>
    </source>
</evidence>
<dbReference type="RefSeq" id="XP_001027431.1">
    <property type="nucleotide sequence ID" value="XM_001027431.3"/>
</dbReference>
<dbReference type="Gene3D" id="2.30.140.10">
    <property type="entry name" value="Spermidine synthase, tetramerisation domain"/>
    <property type="match status" value="1"/>
</dbReference>
<keyword evidence="3 11" id="KW-0808">Transferase</keyword>
<keyword evidence="10" id="KW-0670">Pyruvate</keyword>
<dbReference type="GO" id="GO:0008295">
    <property type="term" value="P:spermidine biosynthetic process"/>
    <property type="evidence" value="ECO:0007669"/>
    <property type="project" value="InterPro"/>
</dbReference>
<keyword evidence="9" id="KW-0704">Schiff base</keyword>
<dbReference type="SUPFAM" id="SSF53335">
    <property type="entry name" value="S-adenosyl-L-methionine-dependent methyltransferases"/>
    <property type="match status" value="1"/>
</dbReference>
<evidence type="ECO:0000256" key="4">
    <source>
        <dbReference type="ARBA" id="ARBA00022793"/>
    </source>
</evidence>
<keyword evidence="8" id="KW-0456">Lyase</keyword>
<dbReference type="KEGG" id="tet:TTHERM_00647220"/>
<dbReference type="GO" id="GO:0005829">
    <property type="term" value="C:cytosol"/>
    <property type="evidence" value="ECO:0007669"/>
    <property type="project" value="TreeGrafter"/>
</dbReference>
<keyword evidence="4" id="KW-0210">Decarboxylase</keyword>
<dbReference type="SUPFAM" id="SSF56276">
    <property type="entry name" value="S-adenosylmethionine decarboxylase"/>
    <property type="match status" value="1"/>
</dbReference>
<dbReference type="PANTHER" id="PTHR11558">
    <property type="entry name" value="SPERMIDINE/SPERMINE SYNTHASE"/>
    <property type="match status" value="1"/>
</dbReference>
<accession>I7MB26</accession>
<dbReference type="FunCoup" id="I7MB26">
    <property type="interactions" value="400"/>
</dbReference>
<evidence type="ECO:0000256" key="8">
    <source>
        <dbReference type="ARBA" id="ARBA00023239"/>
    </source>
</evidence>
<feature type="domain" description="PABS" evidence="12">
    <location>
        <begin position="121"/>
        <end position="363"/>
    </location>
</feature>
<dbReference type="PROSITE" id="PS51006">
    <property type="entry name" value="PABS_2"/>
    <property type="match status" value="1"/>
</dbReference>
<dbReference type="Pfam" id="PF17284">
    <property type="entry name" value="Spermine_synt_N"/>
    <property type="match status" value="1"/>
</dbReference>
<dbReference type="InterPro" id="IPR029063">
    <property type="entry name" value="SAM-dependent_MTases_sf"/>
</dbReference>
<dbReference type="AlphaFoldDB" id="I7MB26"/>
<feature type="active site" description="Proton acceptor" evidence="11">
    <location>
        <position position="284"/>
    </location>
</feature>
<dbReference type="OrthoDB" id="305826at2759"/>
<evidence type="ECO:0000259" key="12">
    <source>
        <dbReference type="PROSITE" id="PS51006"/>
    </source>
</evidence>
<dbReference type="eggNOG" id="KOG1562">
    <property type="taxonomic scope" value="Eukaryota"/>
</dbReference>
<dbReference type="InterPro" id="IPR001045">
    <property type="entry name" value="Spermi_synthase"/>
</dbReference>
<evidence type="ECO:0000256" key="6">
    <source>
        <dbReference type="ARBA" id="ARBA00023115"/>
    </source>
</evidence>
<dbReference type="Pfam" id="PF01564">
    <property type="entry name" value="Spermine_synth"/>
    <property type="match status" value="1"/>
</dbReference>
<evidence type="ECO:0000256" key="3">
    <source>
        <dbReference type="ARBA" id="ARBA00022679"/>
    </source>
</evidence>
<dbReference type="PANTHER" id="PTHR11558:SF11">
    <property type="entry name" value="SPERMIDINE SYNTHASE"/>
    <property type="match status" value="1"/>
</dbReference>
<evidence type="ECO:0000256" key="1">
    <source>
        <dbReference type="ARBA" id="ARBA00001928"/>
    </source>
</evidence>
<dbReference type="OMA" id="YIPSFDC"/>
<protein>
    <submittedName>
        <fullName evidence="13">Spermine/spermidine synthase</fullName>
    </submittedName>
</protein>
<dbReference type="GO" id="GO:0004014">
    <property type="term" value="F:adenosylmethionine decarboxylase activity"/>
    <property type="evidence" value="ECO:0007669"/>
    <property type="project" value="InterPro"/>
</dbReference>
<evidence type="ECO:0000256" key="9">
    <source>
        <dbReference type="ARBA" id="ARBA00023270"/>
    </source>
</evidence>
<proteinExistence type="inferred from homology"/>
<dbReference type="Pfam" id="PF02675">
    <property type="entry name" value="AdoMet_dc"/>
    <property type="match status" value="1"/>
</dbReference>
<keyword evidence="7" id="KW-0865">Zymogen</keyword>
<dbReference type="HOGENOM" id="CLU_749044_0_0_1"/>
<dbReference type="EMBL" id="GG662245">
    <property type="protein sequence ID" value="EAS07189.1"/>
    <property type="molecule type" value="Genomic_DNA"/>
</dbReference>
<dbReference type="InterPro" id="IPR030374">
    <property type="entry name" value="PABS"/>
</dbReference>
<dbReference type="InterPro" id="IPR037163">
    <property type="entry name" value="Spermidine_synt_N_sf"/>
</dbReference>
<dbReference type="STRING" id="312017.I7MB26"/>
<comment type="similarity">
    <text evidence="2">Belongs to the spermidine/spermine synthase family.</text>
</comment>